<keyword evidence="2" id="KW-1185">Reference proteome</keyword>
<name>A0A0C2MFJ7_THEKT</name>
<dbReference type="AlphaFoldDB" id="A0A0C2MFJ7"/>
<protein>
    <submittedName>
        <fullName evidence="1">Uncharacterized protein</fullName>
    </submittedName>
</protein>
<dbReference type="EMBL" id="JWZT01005592">
    <property type="protein sequence ID" value="KII60491.1"/>
    <property type="molecule type" value="Genomic_DNA"/>
</dbReference>
<dbReference type="Proteomes" id="UP000031668">
    <property type="component" value="Unassembled WGS sequence"/>
</dbReference>
<accession>A0A0C2MFJ7</accession>
<reference evidence="1 2" key="1">
    <citation type="journal article" date="2014" name="Genome Biol. Evol.">
        <title>The genome of the myxosporean Thelohanellus kitauei shows adaptations to nutrient acquisition within its fish host.</title>
        <authorList>
            <person name="Yang Y."/>
            <person name="Xiong J."/>
            <person name="Zhou Z."/>
            <person name="Huo F."/>
            <person name="Miao W."/>
            <person name="Ran C."/>
            <person name="Liu Y."/>
            <person name="Zhang J."/>
            <person name="Feng J."/>
            <person name="Wang M."/>
            <person name="Wang M."/>
            <person name="Wang L."/>
            <person name="Yao B."/>
        </authorList>
    </citation>
    <scope>NUCLEOTIDE SEQUENCE [LARGE SCALE GENOMIC DNA]</scope>
    <source>
        <strain evidence="1">Wuqing</strain>
    </source>
</reference>
<evidence type="ECO:0000313" key="2">
    <source>
        <dbReference type="Proteomes" id="UP000031668"/>
    </source>
</evidence>
<proteinExistence type="predicted"/>
<comment type="caution">
    <text evidence="1">The sequence shown here is derived from an EMBL/GenBank/DDBJ whole genome shotgun (WGS) entry which is preliminary data.</text>
</comment>
<organism evidence="1 2">
    <name type="scientific">Thelohanellus kitauei</name>
    <name type="common">Myxosporean</name>
    <dbReference type="NCBI Taxonomy" id="669202"/>
    <lineage>
        <taxon>Eukaryota</taxon>
        <taxon>Metazoa</taxon>
        <taxon>Cnidaria</taxon>
        <taxon>Myxozoa</taxon>
        <taxon>Myxosporea</taxon>
        <taxon>Bivalvulida</taxon>
        <taxon>Platysporina</taxon>
        <taxon>Myxobolidae</taxon>
        <taxon>Thelohanellus</taxon>
    </lineage>
</organism>
<gene>
    <name evidence="1" type="ORF">RF11_01211</name>
</gene>
<sequence>MEFIVESWSTSSIAVIVREVRIIDSAISMINAAWIFLCRVRTITASRYSHRLWSICLYLLDIETCSVWYASKFGNPFFVRLLDFHRKSAEFDPCVYIMDRFLAKGPFYQRVVTPRTPPNKQLCLLSPESETGHDQKVLLQSRQIISEMFFETSNEELKNIL</sequence>
<evidence type="ECO:0000313" key="1">
    <source>
        <dbReference type="EMBL" id="KII60491.1"/>
    </source>
</evidence>